<dbReference type="GO" id="GO:0007165">
    <property type="term" value="P:signal transduction"/>
    <property type="evidence" value="ECO:0007669"/>
    <property type="project" value="InterPro"/>
</dbReference>
<evidence type="ECO:0000313" key="7">
    <source>
        <dbReference type="EMBL" id="ABA87806.1"/>
    </source>
</evidence>
<feature type="domain" description="CheW-like" evidence="6">
    <location>
        <begin position="34"/>
        <end position="171"/>
    </location>
</feature>
<evidence type="ECO:0000313" key="8">
    <source>
        <dbReference type="Proteomes" id="UP000002534"/>
    </source>
</evidence>
<dbReference type="GO" id="GO:0005829">
    <property type="term" value="C:cytosol"/>
    <property type="evidence" value="ECO:0007669"/>
    <property type="project" value="TreeGrafter"/>
</dbReference>
<dbReference type="SUPFAM" id="SSF50341">
    <property type="entry name" value="CheW-like"/>
    <property type="match status" value="1"/>
</dbReference>
<dbReference type="EMBL" id="CP000142">
    <property type="protein sequence ID" value="ABA87806.1"/>
    <property type="molecule type" value="Genomic_DNA"/>
</dbReference>
<dbReference type="FunFam" id="2.40.50.180:FF:000002">
    <property type="entry name" value="Chemotaxis protein CheW"/>
    <property type="match status" value="1"/>
</dbReference>
<dbReference type="InterPro" id="IPR002545">
    <property type="entry name" value="CheW-lke_dom"/>
</dbReference>
<sequence length="171" mass="19176">MEAMPNSQSTAKQMSQASINSGLETAVESEDTMKDKFLTFWIADEEYGMGIEHVIEIIGVQKITKVPDMPHFIKGVINLRGRVIPVVDVRIRFGLSEREYDERTCIVVIQVNDQTTGMIVDRVNEVSNIPQDKIEKSHSGDMAATDSYILGIGKTGDSVKILLDMDKFMRH</sequence>
<dbReference type="InterPro" id="IPR039315">
    <property type="entry name" value="CheW"/>
</dbReference>
<accession>Q3A741</accession>
<dbReference type="SMART" id="SM00260">
    <property type="entry name" value="CheW"/>
    <property type="match status" value="1"/>
</dbReference>
<dbReference type="STRING" id="338963.Pcar_0546"/>
<dbReference type="CDD" id="cd00732">
    <property type="entry name" value="CheW"/>
    <property type="match status" value="1"/>
</dbReference>
<dbReference type="Pfam" id="PF01584">
    <property type="entry name" value="CheW"/>
    <property type="match status" value="1"/>
</dbReference>
<evidence type="ECO:0000256" key="2">
    <source>
        <dbReference type="ARBA" id="ARBA00021483"/>
    </source>
</evidence>
<dbReference type="PANTHER" id="PTHR22617:SF23">
    <property type="entry name" value="CHEMOTAXIS PROTEIN CHEW"/>
    <property type="match status" value="1"/>
</dbReference>
<dbReference type="PROSITE" id="PS50851">
    <property type="entry name" value="CHEW"/>
    <property type="match status" value="1"/>
</dbReference>
<feature type="region of interest" description="Disordered" evidence="5">
    <location>
        <begin position="1"/>
        <end position="21"/>
    </location>
</feature>
<dbReference type="InterPro" id="IPR036061">
    <property type="entry name" value="CheW-like_dom_sf"/>
</dbReference>
<evidence type="ECO:0000256" key="4">
    <source>
        <dbReference type="ARBA" id="ARBA00022500"/>
    </source>
</evidence>
<keyword evidence="3" id="KW-0963">Cytoplasm</keyword>
<dbReference type="KEGG" id="pca:Pcar_0546"/>
<dbReference type="AlphaFoldDB" id="Q3A741"/>
<keyword evidence="8" id="KW-1185">Reference proteome</keyword>
<evidence type="ECO:0000259" key="6">
    <source>
        <dbReference type="PROSITE" id="PS50851"/>
    </source>
</evidence>
<dbReference type="eggNOG" id="COG0835">
    <property type="taxonomic scope" value="Bacteria"/>
</dbReference>
<reference evidence="8" key="1">
    <citation type="submission" date="2005-10" db="EMBL/GenBank/DDBJ databases">
        <title>Complete sequence of Pelobacter carbinolicus DSM 2380.</title>
        <authorList>
            <person name="Copeland A."/>
            <person name="Lucas S."/>
            <person name="Lapidus A."/>
            <person name="Barry K."/>
            <person name="Detter J.C."/>
            <person name="Glavina T."/>
            <person name="Hammon N."/>
            <person name="Israni S."/>
            <person name="Pitluck S."/>
            <person name="Chertkov O."/>
            <person name="Schmutz J."/>
            <person name="Larimer F."/>
            <person name="Land M."/>
            <person name="Kyrpides N."/>
            <person name="Ivanova N."/>
            <person name="Richardson P."/>
        </authorList>
    </citation>
    <scope>NUCLEOTIDE SEQUENCE [LARGE SCALE GENOMIC DNA]</scope>
    <source>
        <strain evidence="8">DSM 2380 / NBRC 103641 / GraBd1</strain>
    </source>
</reference>
<evidence type="ECO:0000256" key="3">
    <source>
        <dbReference type="ARBA" id="ARBA00022490"/>
    </source>
</evidence>
<keyword evidence="4" id="KW-0145">Chemotaxis</keyword>
<comment type="subcellular location">
    <subcellularLocation>
        <location evidence="1">Cytoplasm</location>
    </subcellularLocation>
</comment>
<evidence type="ECO:0000256" key="5">
    <source>
        <dbReference type="SAM" id="MobiDB-lite"/>
    </source>
</evidence>
<evidence type="ECO:0000256" key="1">
    <source>
        <dbReference type="ARBA" id="ARBA00004496"/>
    </source>
</evidence>
<dbReference type="Gene3D" id="2.30.30.40">
    <property type="entry name" value="SH3 Domains"/>
    <property type="match status" value="1"/>
</dbReference>
<proteinExistence type="predicted"/>
<organism evidence="7 8">
    <name type="scientific">Syntrophotalea carbinolica (strain DSM 2380 / NBRC 103641 / GraBd1)</name>
    <name type="common">Pelobacter carbinolicus</name>
    <dbReference type="NCBI Taxonomy" id="338963"/>
    <lineage>
        <taxon>Bacteria</taxon>
        <taxon>Pseudomonadati</taxon>
        <taxon>Thermodesulfobacteriota</taxon>
        <taxon>Desulfuromonadia</taxon>
        <taxon>Desulfuromonadales</taxon>
        <taxon>Syntrophotaleaceae</taxon>
        <taxon>Syntrophotalea</taxon>
    </lineage>
</organism>
<dbReference type="Gene3D" id="2.40.50.180">
    <property type="entry name" value="CheA-289, Domain 4"/>
    <property type="match status" value="1"/>
</dbReference>
<protein>
    <recommendedName>
        <fullName evidence="2">Chemotaxis protein CheW</fullName>
    </recommendedName>
</protein>
<dbReference type="HOGENOM" id="CLU_048995_3_1_7"/>
<dbReference type="PANTHER" id="PTHR22617">
    <property type="entry name" value="CHEMOTAXIS SENSOR HISTIDINE KINASE-RELATED"/>
    <property type="match status" value="1"/>
</dbReference>
<dbReference type="GO" id="GO:0006935">
    <property type="term" value="P:chemotaxis"/>
    <property type="evidence" value="ECO:0007669"/>
    <property type="project" value="UniProtKB-KW"/>
</dbReference>
<reference evidence="7 8" key="2">
    <citation type="journal article" date="2012" name="BMC Genomics">
        <title>The genome of Pelobacter carbinolicus reveals surprising metabolic capabilities and physiological features.</title>
        <authorList>
            <person name="Aklujkar M."/>
            <person name="Haveman S.A."/>
            <person name="Didonato R.Jr."/>
            <person name="Chertkov O."/>
            <person name="Han C.S."/>
            <person name="Land M.L."/>
            <person name="Brown P."/>
            <person name="Lovley D.R."/>
        </authorList>
    </citation>
    <scope>NUCLEOTIDE SEQUENCE [LARGE SCALE GENOMIC DNA]</scope>
    <source>
        <strain evidence="8">DSM 2380 / NBRC 103641 / GraBd1</strain>
    </source>
</reference>
<name>Q3A741_SYNC1</name>
<gene>
    <name evidence="7" type="primary">cheW36H-3</name>
    <name evidence="7" type="ordered locus">Pcar_0546</name>
</gene>
<dbReference type="Proteomes" id="UP000002534">
    <property type="component" value="Chromosome"/>
</dbReference>